<accession>A0A7J5YDT6</accession>
<dbReference type="AlphaFoldDB" id="A0A7J5YDT6"/>
<dbReference type="EMBL" id="JAAKFY010000014">
    <property type="protein sequence ID" value="KAF3846448.1"/>
    <property type="molecule type" value="Genomic_DNA"/>
</dbReference>
<sequence>MLISARLFVEVELEELSRSVLRLLRLTSGRLRPKRAMPALGELSICLEETSMDISVRRDEAVSGLRPPDSSMRLMPVFGERGLRGRIGERSIQCYGSSGRSSAGWMWRRRMSGEDWCSDESGRRLFSKTFFSSQGRLHVSCEADTTRLFLAQSME</sequence>
<dbReference type="Proteomes" id="UP000518266">
    <property type="component" value="Unassembled WGS sequence"/>
</dbReference>
<reference evidence="1 2" key="1">
    <citation type="submission" date="2020-03" db="EMBL/GenBank/DDBJ databases">
        <title>Dissostichus mawsoni Genome sequencing and assembly.</title>
        <authorList>
            <person name="Park H."/>
        </authorList>
    </citation>
    <scope>NUCLEOTIDE SEQUENCE [LARGE SCALE GENOMIC DNA]</scope>
    <source>
        <strain evidence="1">DM0001</strain>
        <tissue evidence="1">Muscle</tissue>
    </source>
</reference>
<organism evidence="1 2">
    <name type="scientific">Dissostichus mawsoni</name>
    <name type="common">Antarctic cod</name>
    <dbReference type="NCBI Taxonomy" id="36200"/>
    <lineage>
        <taxon>Eukaryota</taxon>
        <taxon>Metazoa</taxon>
        <taxon>Chordata</taxon>
        <taxon>Craniata</taxon>
        <taxon>Vertebrata</taxon>
        <taxon>Euteleostomi</taxon>
        <taxon>Actinopterygii</taxon>
        <taxon>Neopterygii</taxon>
        <taxon>Teleostei</taxon>
        <taxon>Neoteleostei</taxon>
        <taxon>Acanthomorphata</taxon>
        <taxon>Eupercaria</taxon>
        <taxon>Perciformes</taxon>
        <taxon>Notothenioidei</taxon>
        <taxon>Nototheniidae</taxon>
        <taxon>Dissostichus</taxon>
    </lineage>
</organism>
<name>A0A7J5YDT6_DISMA</name>
<proteinExistence type="predicted"/>
<evidence type="ECO:0000313" key="1">
    <source>
        <dbReference type="EMBL" id="KAF3846448.1"/>
    </source>
</evidence>
<gene>
    <name evidence="1" type="ORF">F7725_003526</name>
</gene>
<evidence type="ECO:0000313" key="2">
    <source>
        <dbReference type="Proteomes" id="UP000518266"/>
    </source>
</evidence>
<keyword evidence="2" id="KW-1185">Reference proteome</keyword>
<protein>
    <submittedName>
        <fullName evidence="1">Uncharacterized protein</fullName>
    </submittedName>
</protein>
<comment type="caution">
    <text evidence="1">The sequence shown here is derived from an EMBL/GenBank/DDBJ whole genome shotgun (WGS) entry which is preliminary data.</text>
</comment>